<dbReference type="VEuPathDB" id="TrichDB:TVAGG3_0291830"/>
<dbReference type="VEuPathDB" id="TrichDB:TVAGG3_0231140"/>
<dbReference type="SUPFAM" id="SSF46785">
    <property type="entry name" value="Winged helix' DNA-binding domain"/>
    <property type="match status" value="1"/>
</dbReference>
<dbReference type="GO" id="GO:0003677">
    <property type="term" value="F:DNA binding"/>
    <property type="evidence" value="ECO:0007669"/>
    <property type="project" value="InterPro"/>
</dbReference>
<dbReference type="AlphaFoldDB" id="A2D9S5"/>
<sequence>MSTEVAEKVETTTEENKQPEEKKLTKAERKKLNRKTKKQRMEEAANRVKEPYVRNKFLIEYEAKMKQHLKEMEEEKRRKEQEEMIAQAEKEAAERKLAKEKELADKTLTRDEESGLTYREIVIEAIGARMQEDAPLVSMNAILAYFYDYFKDGDNKKFKNLLKSTVKQLVKEGILRSKRDSYGLDHKHLDLKPEFLPIRDLIVRNKPAETPKDATPAETKLATEEPAKEETKEEKTEDKKEE</sequence>
<evidence type="ECO:0000256" key="1">
    <source>
        <dbReference type="SAM" id="MobiDB-lite"/>
    </source>
</evidence>
<dbReference type="GO" id="GO:0000786">
    <property type="term" value="C:nucleosome"/>
    <property type="evidence" value="ECO:0007669"/>
    <property type="project" value="InterPro"/>
</dbReference>
<dbReference type="VEuPathDB" id="TrichDB:TVAG_076780"/>
<proteinExistence type="predicted"/>
<dbReference type="VEuPathDB" id="TrichDB:TVAGG3_0607760"/>
<dbReference type="Gene3D" id="1.10.10.10">
    <property type="entry name" value="Winged helix-like DNA-binding domain superfamily/Winged helix DNA-binding domain"/>
    <property type="match status" value="1"/>
</dbReference>
<dbReference type="InterPro" id="IPR036390">
    <property type="entry name" value="WH_DNA-bd_sf"/>
</dbReference>
<dbReference type="PROSITE" id="PS51504">
    <property type="entry name" value="H15"/>
    <property type="match status" value="1"/>
</dbReference>
<protein>
    <recommendedName>
        <fullName evidence="2">H15 domain-containing protein</fullName>
    </recommendedName>
</protein>
<evidence type="ECO:0000313" key="3">
    <source>
        <dbReference type="EMBL" id="EAY22931.1"/>
    </source>
</evidence>
<dbReference type="Proteomes" id="UP000001542">
    <property type="component" value="Unassembled WGS sequence"/>
</dbReference>
<reference evidence="3" key="2">
    <citation type="journal article" date="2007" name="Science">
        <title>Draft genome sequence of the sexually transmitted pathogen Trichomonas vaginalis.</title>
        <authorList>
            <person name="Carlton J.M."/>
            <person name="Hirt R.P."/>
            <person name="Silva J.C."/>
            <person name="Delcher A.L."/>
            <person name="Schatz M."/>
            <person name="Zhao Q."/>
            <person name="Wortman J.R."/>
            <person name="Bidwell S.L."/>
            <person name="Alsmark U.C.M."/>
            <person name="Besteiro S."/>
            <person name="Sicheritz-Ponten T."/>
            <person name="Noel C.J."/>
            <person name="Dacks J.B."/>
            <person name="Foster P.G."/>
            <person name="Simillion C."/>
            <person name="Van de Peer Y."/>
            <person name="Miranda-Saavedra D."/>
            <person name="Barton G.J."/>
            <person name="Westrop G.D."/>
            <person name="Mueller S."/>
            <person name="Dessi D."/>
            <person name="Fiori P.L."/>
            <person name="Ren Q."/>
            <person name="Paulsen I."/>
            <person name="Zhang H."/>
            <person name="Bastida-Corcuera F.D."/>
            <person name="Simoes-Barbosa A."/>
            <person name="Brown M.T."/>
            <person name="Hayes R.D."/>
            <person name="Mukherjee M."/>
            <person name="Okumura C.Y."/>
            <person name="Schneider R."/>
            <person name="Smith A.J."/>
            <person name="Vanacova S."/>
            <person name="Villalvazo M."/>
            <person name="Haas B.J."/>
            <person name="Pertea M."/>
            <person name="Feldblyum T.V."/>
            <person name="Utterback T.R."/>
            <person name="Shu C.L."/>
            <person name="Osoegawa K."/>
            <person name="de Jong P.J."/>
            <person name="Hrdy I."/>
            <person name="Horvathova L."/>
            <person name="Zubacova Z."/>
            <person name="Dolezal P."/>
            <person name="Malik S.B."/>
            <person name="Logsdon J.M. Jr."/>
            <person name="Henze K."/>
            <person name="Gupta A."/>
            <person name="Wang C.C."/>
            <person name="Dunne R.L."/>
            <person name="Upcroft J.A."/>
            <person name="Upcroft P."/>
            <person name="White O."/>
            <person name="Salzberg S.L."/>
            <person name="Tang P."/>
            <person name="Chiu C.-H."/>
            <person name="Lee Y.-S."/>
            <person name="Embley T.M."/>
            <person name="Coombs G.H."/>
            <person name="Mottram J.C."/>
            <person name="Tachezy J."/>
            <person name="Fraser-Liggett C.M."/>
            <person name="Johnson P.J."/>
        </authorList>
    </citation>
    <scope>NUCLEOTIDE SEQUENCE [LARGE SCALE GENOMIC DNA]</scope>
    <source>
        <strain evidence="3">G3</strain>
    </source>
</reference>
<dbReference type="KEGG" id="tva:5468490"/>
<gene>
    <name evidence="3" type="ORF">TVAG_076780</name>
</gene>
<reference evidence="3" key="1">
    <citation type="submission" date="2006-10" db="EMBL/GenBank/DDBJ databases">
        <authorList>
            <person name="Amadeo P."/>
            <person name="Zhao Q."/>
            <person name="Wortman J."/>
            <person name="Fraser-Liggett C."/>
            <person name="Carlton J."/>
        </authorList>
    </citation>
    <scope>NUCLEOTIDE SEQUENCE</scope>
    <source>
        <strain evidence="3">G3</strain>
    </source>
</reference>
<keyword evidence="4" id="KW-1185">Reference proteome</keyword>
<accession>A2D9S5</accession>
<feature type="compositionally biased region" description="Basic residues" evidence="1">
    <location>
        <begin position="28"/>
        <end position="38"/>
    </location>
</feature>
<feature type="region of interest" description="Disordered" evidence="1">
    <location>
        <begin position="1"/>
        <end position="46"/>
    </location>
</feature>
<feature type="compositionally biased region" description="Basic and acidic residues" evidence="1">
    <location>
        <begin position="1"/>
        <end position="27"/>
    </location>
</feature>
<feature type="region of interest" description="Disordered" evidence="1">
    <location>
        <begin position="206"/>
        <end position="242"/>
    </location>
</feature>
<dbReference type="Pfam" id="PF00538">
    <property type="entry name" value="Linker_histone"/>
    <property type="match status" value="1"/>
</dbReference>
<dbReference type="GO" id="GO:0006334">
    <property type="term" value="P:nucleosome assembly"/>
    <property type="evidence" value="ECO:0007669"/>
    <property type="project" value="InterPro"/>
</dbReference>
<dbReference type="InterPro" id="IPR036388">
    <property type="entry name" value="WH-like_DNA-bd_sf"/>
</dbReference>
<evidence type="ECO:0000313" key="4">
    <source>
        <dbReference type="Proteomes" id="UP000001542"/>
    </source>
</evidence>
<feature type="compositionally biased region" description="Basic and acidic residues" evidence="1">
    <location>
        <begin position="221"/>
        <end position="242"/>
    </location>
</feature>
<organism evidence="3 4">
    <name type="scientific">Trichomonas vaginalis (strain ATCC PRA-98 / G3)</name>
    <dbReference type="NCBI Taxonomy" id="412133"/>
    <lineage>
        <taxon>Eukaryota</taxon>
        <taxon>Metamonada</taxon>
        <taxon>Parabasalia</taxon>
        <taxon>Trichomonadida</taxon>
        <taxon>Trichomonadidae</taxon>
        <taxon>Trichomonas</taxon>
    </lineage>
</organism>
<dbReference type="RefSeq" id="XP_001583917.1">
    <property type="nucleotide sequence ID" value="XM_001583867.1"/>
</dbReference>
<feature type="domain" description="H15" evidence="2">
    <location>
        <begin position="114"/>
        <end position="186"/>
    </location>
</feature>
<name>A2D9S5_TRIV3</name>
<dbReference type="InterPro" id="IPR005818">
    <property type="entry name" value="Histone_H1/H5_H15"/>
</dbReference>
<dbReference type="VEuPathDB" id="TrichDB:TVAGG3_0511080"/>
<dbReference type="InParanoid" id="A2D9S5"/>
<evidence type="ECO:0000259" key="2">
    <source>
        <dbReference type="PROSITE" id="PS51504"/>
    </source>
</evidence>
<dbReference type="EMBL" id="DS113181">
    <property type="protein sequence ID" value="EAY22931.1"/>
    <property type="molecule type" value="Genomic_DNA"/>
</dbReference>
<dbReference type="VEuPathDB" id="TrichDB:TVAGG3_0291620"/>